<dbReference type="GO" id="GO:0004527">
    <property type="term" value="F:exonuclease activity"/>
    <property type="evidence" value="ECO:0007669"/>
    <property type="project" value="UniProtKB-KW"/>
</dbReference>
<proteinExistence type="predicted"/>
<dbReference type="PANTHER" id="PTHR11070:SF2">
    <property type="entry name" value="ATP-DEPENDENT DNA HELICASE SRS2"/>
    <property type="match status" value="1"/>
</dbReference>
<evidence type="ECO:0000256" key="12">
    <source>
        <dbReference type="ARBA" id="ARBA00034808"/>
    </source>
</evidence>
<dbReference type="InterPro" id="IPR014017">
    <property type="entry name" value="DNA_helicase_UvrD-like_C"/>
</dbReference>
<dbReference type="GO" id="GO:0003677">
    <property type="term" value="F:DNA binding"/>
    <property type="evidence" value="ECO:0007669"/>
    <property type="project" value="UniProtKB-KW"/>
</dbReference>
<dbReference type="InterPro" id="IPR011335">
    <property type="entry name" value="Restrct_endonuc-II-like"/>
</dbReference>
<keyword evidence="5" id="KW-0347">Helicase</keyword>
<dbReference type="InterPro" id="IPR038726">
    <property type="entry name" value="PDDEXK_AddAB-type"/>
</dbReference>
<evidence type="ECO:0000256" key="9">
    <source>
        <dbReference type="ARBA" id="ARBA00023204"/>
    </source>
</evidence>
<evidence type="ECO:0000256" key="2">
    <source>
        <dbReference type="ARBA" id="ARBA00022741"/>
    </source>
</evidence>
<dbReference type="GO" id="GO:0000725">
    <property type="term" value="P:recombinational repair"/>
    <property type="evidence" value="ECO:0007669"/>
    <property type="project" value="TreeGrafter"/>
</dbReference>
<dbReference type="InterPro" id="IPR011604">
    <property type="entry name" value="PDDEXK-like_dom_sf"/>
</dbReference>
<dbReference type="AlphaFoldDB" id="A0A3B0S0H4"/>
<comment type="catalytic activity">
    <reaction evidence="11">
        <text>Couples ATP hydrolysis with the unwinding of duplex DNA by translocating in the 3'-5' direction.</text>
        <dbReference type="EC" id="5.6.2.4"/>
    </reaction>
</comment>
<dbReference type="InterPro" id="IPR000212">
    <property type="entry name" value="DNA_helicase_UvrD/REP"/>
</dbReference>
<keyword evidence="3" id="KW-0227">DNA damage</keyword>
<evidence type="ECO:0000313" key="17">
    <source>
        <dbReference type="EMBL" id="VAV99380.1"/>
    </source>
</evidence>
<evidence type="ECO:0000256" key="4">
    <source>
        <dbReference type="ARBA" id="ARBA00022801"/>
    </source>
</evidence>
<dbReference type="GO" id="GO:0043138">
    <property type="term" value="F:3'-5' DNA helicase activity"/>
    <property type="evidence" value="ECO:0007669"/>
    <property type="project" value="UniProtKB-EC"/>
</dbReference>
<dbReference type="PANTHER" id="PTHR11070">
    <property type="entry name" value="UVRD / RECB / PCRA DNA HELICASE FAMILY MEMBER"/>
    <property type="match status" value="1"/>
</dbReference>
<accession>A0A3B0S0H4</accession>
<dbReference type="SUPFAM" id="SSF52980">
    <property type="entry name" value="Restriction endonuclease-like"/>
    <property type="match status" value="1"/>
</dbReference>
<dbReference type="PROSITE" id="PS51217">
    <property type="entry name" value="UVRD_HELICASE_CTER"/>
    <property type="match status" value="1"/>
</dbReference>
<dbReference type="InterPro" id="IPR014016">
    <property type="entry name" value="UvrD-like_ATP-bd"/>
</dbReference>
<evidence type="ECO:0000259" key="15">
    <source>
        <dbReference type="PROSITE" id="PS51198"/>
    </source>
</evidence>
<evidence type="ECO:0000256" key="3">
    <source>
        <dbReference type="ARBA" id="ARBA00022763"/>
    </source>
</evidence>
<dbReference type="GO" id="GO:0005829">
    <property type="term" value="C:cytosol"/>
    <property type="evidence" value="ECO:0007669"/>
    <property type="project" value="TreeGrafter"/>
</dbReference>
<evidence type="ECO:0000256" key="11">
    <source>
        <dbReference type="ARBA" id="ARBA00034617"/>
    </source>
</evidence>
<dbReference type="EC" id="5.6.2.4" evidence="12"/>
<dbReference type="PROSITE" id="PS51198">
    <property type="entry name" value="UVRD_HELICASE_ATP_BIND"/>
    <property type="match status" value="1"/>
</dbReference>
<feature type="region of interest" description="Disordered" evidence="14">
    <location>
        <begin position="1"/>
        <end position="25"/>
    </location>
</feature>
<evidence type="ECO:0000256" key="14">
    <source>
        <dbReference type="SAM" id="MobiDB-lite"/>
    </source>
</evidence>
<keyword evidence="7" id="KW-0067">ATP-binding</keyword>
<dbReference type="EMBL" id="UOEE01000274">
    <property type="protein sequence ID" value="VAV99380.1"/>
    <property type="molecule type" value="Genomic_DNA"/>
</dbReference>
<sequence length="1176" mass="129270">MNQQINKDRTTAEANQQLAADPRGSAVVEANAGSGKTHVLINRVTRILLDGAAPEQILCVTFTKAAASEMLNRLFGVLGRFSILPDAELGAELTKLDPHAPTDQKGLAKARRLFARALETPGGLKIRTIHGFCETLLRQFPVEAGISPGFRVLSETESHKLAQKLIAEISLQAVKQPDGELAAAFRLLGQSGSGQAGQVFQTAIYKAGALAADLLPTDGLQTSIEAAAAHLGVKTRDTETSICAASWAVLDKNLLQDITNAMSKGAATNQKKAAQLAELKQQSDPVVRFTALTKVFLKADFDRLKKLFSAGAAKTMPDWQQQIEPVFVQIENTLQQLWAVEALAMTKAALSLCEAFVRRYVQAKKHAGLLDFEDLIGFSKKLLTSQLSAAWVLYKMDGNLRHVLVDEAQDNSANQWAIIGALTAEFFAGAGAQQQTRTLFAVGDPKQSIYRFQGADPALFALEKHKMQTIGQTSDVPVYAPQLSLSWRSTPQVLQFVDACFATLDQRETKFVGDPKSFDKADSDPGFSSYMEHQAERANAAGSVTLLPPIAYHSAEPDTDPSRPVNAVSSTAPVSLLARNVAAMVKDMLARGTQIGERQQMRPVQAGDILILVRSRKDLFREIIRYLKQENLPVAGADRMTLQDETAVLDLLSLAKLALQPSDDLSLAELLKGPFLHPEKLAEPVITEQVLYDLARHRDKNETLISALMHSKTEELLEAKSWVNELIQRAGYENPYRFFSGLLYRRSKTGEAMIRRLFARLGPEAADPVQEFLALALAFTQEGDGTLLSFVAEMELREDTIKREMEDAGNQVRVMTVHGAKGLEAPVVILPDTNAKASGRTASGLVKHANCWFWAGTGQQVCLPIVTWRSGQELLDLQEHRRLLYVALTRARDHLLICGHERGDGKKDDMGFPADSWYRRCETAFKDLLKREQAEAQEVDGQICYRLGTAIQSDTGHEQSASEQLEPLPNWVLQKLSAEAEEPRAATPSSLNVSDSQKVAVASPIGPDAGARFLRGNLIHALLEALPDIDPEQREQAAKQFLQRQPQLDPANAEEIAKVTLNVLAHPEFADLFGPESRAELPIVGEVQMAGETVRVRGKIDRLLVRENEVLVLDFKTNRPPPKTVAMVPQTYLDQMASYQSLLQRIWPDKTIRCALLWTEGPDLMELPLLSGFNSA</sequence>
<keyword evidence="1" id="KW-0540">Nuclease</keyword>
<evidence type="ECO:0000256" key="13">
    <source>
        <dbReference type="ARBA" id="ARBA00048988"/>
    </source>
</evidence>
<keyword evidence="9" id="KW-0234">DNA repair</keyword>
<dbReference type="Pfam" id="PF00580">
    <property type="entry name" value="UvrD-helicase"/>
    <property type="match status" value="1"/>
</dbReference>
<dbReference type="NCBIfam" id="TIGR02784">
    <property type="entry name" value="addA_alphas"/>
    <property type="match status" value="1"/>
</dbReference>
<dbReference type="GO" id="GO:0033202">
    <property type="term" value="C:DNA helicase complex"/>
    <property type="evidence" value="ECO:0007669"/>
    <property type="project" value="TreeGrafter"/>
</dbReference>
<dbReference type="SUPFAM" id="SSF52540">
    <property type="entry name" value="P-loop containing nucleoside triphosphate hydrolases"/>
    <property type="match status" value="1"/>
</dbReference>
<dbReference type="Gene3D" id="3.40.50.300">
    <property type="entry name" value="P-loop containing nucleotide triphosphate hydrolases"/>
    <property type="match status" value="4"/>
</dbReference>
<evidence type="ECO:0000259" key="16">
    <source>
        <dbReference type="PROSITE" id="PS51217"/>
    </source>
</evidence>
<comment type="catalytic activity">
    <reaction evidence="13">
        <text>ATP + H2O = ADP + phosphate + H(+)</text>
        <dbReference type="Rhea" id="RHEA:13065"/>
        <dbReference type="ChEBI" id="CHEBI:15377"/>
        <dbReference type="ChEBI" id="CHEBI:15378"/>
        <dbReference type="ChEBI" id="CHEBI:30616"/>
        <dbReference type="ChEBI" id="CHEBI:43474"/>
        <dbReference type="ChEBI" id="CHEBI:456216"/>
        <dbReference type="EC" id="5.6.2.4"/>
    </reaction>
</comment>
<feature type="domain" description="UvrD-like helicase ATP-binding" evidence="15">
    <location>
        <begin position="9"/>
        <end position="490"/>
    </location>
</feature>
<feature type="domain" description="UvrD-like helicase C-terminal" evidence="16">
    <location>
        <begin position="535"/>
        <end position="822"/>
    </location>
</feature>
<evidence type="ECO:0000256" key="8">
    <source>
        <dbReference type="ARBA" id="ARBA00023125"/>
    </source>
</evidence>
<evidence type="ECO:0000256" key="7">
    <source>
        <dbReference type="ARBA" id="ARBA00022840"/>
    </source>
</evidence>
<reference evidence="17" key="1">
    <citation type="submission" date="2018-06" db="EMBL/GenBank/DDBJ databases">
        <authorList>
            <person name="Zhirakovskaya E."/>
        </authorList>
    </citation>
    <scope>NUCLEOTIDE SEQUENCE</scope>
</reference>
<keyword evidence="2" id="KW-0547">Nucleotide-binding</keyword>
<dbReference type="Pfam" id="PF13361">
    <property type="entry name" value="UvrD_C"/>
    <property type="match status" value="1"/>
</dbReference>
<keyword evidence="6" id="KW-0269">Exonuclease</keyword>
<evidence type="ECO:0000256" key="1">
    <source>
        <dbReference type="ARBA" id="ARBA00022722"/>
    </source>
</evidence>
<gene>
    <name evidence="17" type="ORF">MNBD_ALPHA06-236</name>
</gene>
<dbReference type="Pfam" id="PF12705">
    <property type="entry name" value="PDDEXK_1"/>
    <property type="match status" value="1"/>
</dbReference>
<keyword evidence="4" id="KW-0378">Hydrolase</keyword>
<dbReference type="GO" id="GO:0005524">
    <property type="term" value="F:ATP binding"/>
    <property type="evidence" value="ECO:0007669"/>
    <property type="project" value="UniProtKB-KW"/>
</dbReference>
<evidence type="ECO:0000256" key="6">
    <source>
        <dbReference type="ARBA" id="ARBA00022839"/>
    </source>
</evidence>
<dbReference type="Gene3D" id="3.90.320.10">
    <property type="match status" value="1"/>
</dbReference>
<dbReference type="InterPro" id="IPR014151">
    <property type="entry name" value="DNA_helicase_AddA"/>
</dbReference>
<evidence type="ECO:0000256" key="10">
    <source>
        <dbReference type="ARBA" id="ARBA00023235"/>
    </source>
</evidence>
<name>A0A3B0S0H4_9ZZZZ</name>
<keyword evidence="8" id="KW-0238">DNA-binding</keyword>
<protein>
    <recommendedName>
        <fullName evidence="12">DNA 3'-5' helicase</fullName>
        <ecNumber evidence="12">5.6.2.4</ecNumber>
    </recommendedName>
</protein>
<feature type="compositionally biased region" description="Basic and acidic residues" evidence="14">
    <location>
        <begin position="1"/>
        <end position="11"/>
    </location>
</feature>
<dbReference type="InterPro" id="IPR027417">
    <property type="entry name" value="P-loop_NTPase"/>
</dbReference>
<evidence type="ECO:0000256" key="5">
    <source>
        <dbReference type="ARBA" id="ARBA00022806"/>
    </source>
</evidence>
<organism evidence="17">
    <name type="scientific">hydrothermal vent metagenome</name>
    <dbReference type="NCBI Taxonomy" id="652676"/>
    <lineage>
        <taxon>unclassified sequences</taxon>
        <taxon>metagenomes</taxon>
        <taxon>ecological metagenomes</taxon>
    </lineage>
</organism>
<keyword evidence="10" id="KW-0413">Isomerase</keyword>